<feature type="compositionally biased region" description="Low complexity" evidence="1">
    <location>
        <begin position="893"/>
        <end position="926"/>
    </location>
</feature>
<evidence type="ECO:0000313" key="3">
    <source>
        <dbReference type="Proteomes" id="UP000199632"/>
    </source>
</evidence>
<feature type="compositionally biased region" description="Low complexity" evidence="1">
    <location>
        <begin position="1005"/>
        <end position="1020"/>
    </location>
</feature>
<feature type="compositionally biased region" description="Gly residues" evidence="1">
    <location>
        <begin position="622"/>
        <end position="652"/>
    </location>
</feature>
<feature type="compositionally biased region" description="Pro residues" evidence="1">
    <location>
        <begin position="122"/>
        <end position="138"/>
    </location>
</feature>
<dbReference type="Proteomes" id="UP000199632">
    <property type="component" value="Unassembled WGS sequence"/>
</dbReference>
<feature type="compositionally biased region" description="Low complexity" evidence="1">
    <location>
        <begin position="139"/>
        <end position="153"/>
    </location>
</feature>
<feature type="region of interest" description="Disordered" evidence="1">
    <location>
        <begin position="828"/>
        <end position="1067"/>
    </location>
</feature>
<evidence type="ECO:0000313" key="2">
    <source>
        <dbReference type="EMBL" id="SDY68272.1"/>
    </source>
</evidence>
<keyword evidence="3" id="KW-1185">Reference proteome</keyword>
<dbReference type="EMBL" id="FNQB01000001">
    <property type="protein sequence ID" value="SDY68272.1"/>
    <property type="molecule type" value="Genomic_DNA"/>
</dbReference>
<feature type="compositionally biased region" description="Basic and acidic residues" evidence="1">
    <location>
        <begin position="1028"/>
        <end position="1054"/>
    </location>
</feature>
<feature type="compositionally biased region" description="Low complexity" evidence="1">
    <location>
        <begin position="377"/>
        <end position="394"/>
    </location>
</feature>
<feature type="compositionally biased region" description="Basic and acidic residues" evidence="1">
    <location>
        <begin position="22"/>
        <end position="35"/>
    </location>
</feature>
<feature type="compositionally biased region" description="Gly residues" evidence="1">
    <location>
        <begin position="665"/>
        <end position="685"/>
    </location>
</feature>
<feature type="compositionally biased region" description="Basic and acidic residues" evidence="1">
    <location>
        <begin position="574"/>
        <end position="587"/>
    </location>
</feature>
<feature type="compositionally biased region" description="Pro residues" evidence="1">
    <location>
        <begin position="286"/>
        <end position="295"/>
    </location>
</feature>
<evidence type="ECO:0000256" key="1">
    <source>
        <dbReference type="SAM" id="MobiDB-lite"/>
    </source>
</evidence>
<reference evidence="3" key="1">
    <citation type="submission" date="2016-10" db="EMBL/GenBank/DDBJ databases">
        <authorList>
            <person name="Varghese N."/>
            <person name="Submissions S."/>
        </authorList>
    </citation>
    <scope>NUCLEOTIDE SEQUENCE [LARGE SCALE GENOMIC DNA]</scope>
    <source>
        <strain evidence="3">DSM 44718</strain>
    </source>
</reference>
<feature type="compositionally biased region" description="Pro residues" evidence="1">
    <location>
        <begin position="154"/>
        <end position="163"/>
    </location>
</feature>
<feature type="region of interest" description="Disordered" evidence="1">
    <location>
        <begin position="1"/>
        <end position="742"/>
    </location>
</feature>
<feature type="compositionally biased region" description="Basic and acidic residues" evidence="1">
    <location>
        <begin position="927"/>
        <end position="946"/>
    </location>
</feature>
<dbReference type="AlphaFoldDB" id="A0A1H3LV32"/>
<dbReference type="STRING" id="137265.SAMN05421684_0993"/>
<feature type="compositionally biased region" description="Low complexity" evidence="1">
    <location>
        <begin position="488"/>
        <end position="506"/>
    </location>
</feature>
<protein>
    <submittedName>
        <fullName evidence="2">Uncharacterized protein</fullName>
    </submittedName>
</protein>
<gene>
    <name evidence="2" type="ORF">SAMN05421684_0993</name>
</gene>
<accession>A0A1H3LV32</accession>
<organism evidence="2 3">
    <name type="scientific">Asanoa ishikariensis</name>
    <dbReference type="NCBI Taxonomy" id="137265"/>
    <lineage>
        <taxon>Bacteria</taxon>
        <taxon>Bacillati</taxon>
        <taxon>Actinomycetota</taxon>
        <taxon>Actinomycetes</taxon>
        <taxon>Micromonosporales</taxon>
        <taxon>Micromonosporaceae</taxon>
        <taxon>Asanoa</taxon>
    </lineage>
</organism>
<feature type="compositionally biased region" description="Pro residues" evidence="1">
    <location>
        <begin position="883"/>
        <end position="892"/>
    </location>
</feature>
<feature type="compositionally biased region" description="Basic and acidic residues" evidence="1">
    <location>
        <begin position="695"/>
        <end position="708"/>
    </location>
</feature>
<feature type="compositionally biased region" description="Pro residues" evidence="1">
    <location>
        <begin position="176"/>
        <end position="191"/>
    </location>
</feature>
<feature type="compositionally biased region" description="Basic and acidic residues" evidence="1">
    <location>
        <begin position="533"/>
        <end position="557"/>
    </location>
</feature>
<feature type="compositionally biased region" description="Pro residues" evidence="1">
    <location>
        <begin position="305"/>
        <end position="319"/>
    </location>
</feature>
<name>A0A1H3LV32_9ACTN</name>
<feature type="compositionally biased region" description="Polar residues" evidence="1">
    <location>
        <begin position="58"/>
        <end position="74"/>
    </location>
</feature>
<proteinExistence type="predicted"/>
<feature type="compositionally biased region" description="Low complexity" evidence="1">
    <location>
        <begin position="868"/>
        <end position="882"/>
    </location>
</feature>
<feature type="compositionally biased region" description="Pro residues" evidence="1">
    <location>
        <begin position="729"/>
        <end position="742"/>
    </location>
</feature>
<sequence>MDDSGQPGDAPGGGGGNPPASRDPEAWADRDRDSGTRSAWHRSRYANLLTPIVPASRQPRQQVNGSSEVHSTSAPPYPYEGDLEDAAHSPIPTQAHGEEQPPWPAAAAPPAADGDPDWRGWAPPPGADEALPEPPSPWAPGWAPAPTDGGVPEVAPPAPPAPPAGGAVGPFAVAFPPAPPRFDEPAPPPVRFRPRQDEPPRPAGDGQQPAPADGRVAPAPHGETRRPDDTDPATGGFPPIGAVAAGAPTEHVPPGTPTEADPYPAGFRPSAAGPTAARPDWAPEWPWSPAPPAPTSPAGRIQVPAPRPDQPAEPSPAGPMPEEGSLPSRRGFTPPTEPPHRNTLPGYIRGGEAPSGDGNRFITGSHPTVAPHSVQRPAAPEPTGGAATASGGFPVVESAPGRVERTASGSFPVVDRRSAGLSRSFPAGEQTDPPVTPGRLTRAFPGGDGPPAAPQATPSTGAFPGGGDRVSPTEPVSPAGANRPTDLSGRQAAAQPPAPVSPAAAGPRDDAQVRPPLRLASRNGDPIGNEAVPPEHRTGQPEQPAERPTADRFRDGATGDVGGQRGFPGQPEQPAERPTADRFRDGATGDVGGQRGFPGEPTSGPPAGAHQSGFPAGDGARRGFGGGDPSDGDPTGGGFARGFAGDQGGGGTRAASGFAAERANGGFGGEPANGAPGGTTNGGFGDEPPIPLHQRPIDRPAPEQRSVVDDMIDELSGLPQRVPAEPDVPTVPEPPSDAPADPPQLARIATHLRRPDLPEERERPDGFDVDAILDAVRGVSGVKGASLRQTPAGAHSLRLDLADGADAADVSRHVARLLQERMGLAAAPQNLPGMAPPEAPLGGDTPPTGFSRTGGYLPPPPVERAPEATRPAPRPVEAARQAPRPPEPPRLAPRPADATRPAPRPADVARPAPRPADAIRPVPRPADATKPRPAEPTRPAVREAEPTRPATRPTDVPAAQISPAPAPPGFEPPAEQDQNAPGSHRGRAHVGSQSGVDTRDLAERAAAAASAAPVSAAPASGLPQRTEPAAHRPATDSAERGHLYGGTRESDPRTGSDQPASGSFPELGSAAGIIGNVGGHPVMAAATAYSGGQITTTESAPSRPLNPGANPGPRVVIDHVQVSTFGLDATVETRLAAGKRVANGLATGPAVDGYVLRLCAVSAATAIDELLRTASRADDRGRCFVEHAAVVPFGNCEVAVVVVFLVCGGWVEQLAGSALVSGDPRQAVVRATLAAVNRRLEALLSD</sequence>